<organism evidence="1 2">
    <name type="scientific">Paramecium octaurelia</name>
    <dbReference type="NCBI Taxonomy" id="43137"/>
    <lineage>
        <taxon>Eukaryota</taxon>
        <taxon>Sar</taxon>
        <taxon>Alveolata</taxon>
        <taxon>Ciliophora</taxon>
        <taxon>Intramacronucleata</taxon>
        <taxon>Oligohymenophorea</taxon>
        <taxon>Peniculida</taxon>
        <taxon>Parameciidae</taxon>
        <taxon>Paramecium</taxon>
    </lineage>
</organism>
<evidence type="ECO:0000313" key="2">
    <source>
        <dbReference type="Proteomes" id="UP000683925"/>
    </source>
</evidence>
<gene>
    <name evidence="1" type="ORF">POCTA_138.1.T0480212</name>
</gene>
<evidence type="ECO:0000313" key="1">
    <source>
        <dbReference type="EMBL" id="CAD8166545.1"/>
    </source>
</evidence>
<keyword evidence="2" id="KW-1185">Reference proteome</keyword>
<dbReference type="AlphaFoldDB" id="A0A8S1UPE5"/>
<dbReference type="Proteomes" id="UP000683925">
    <property type="component" value="Unassembled WGS sequence"/>
</dbReference>
<comment type="caution">
    <text evidence="1">The sequence shown here is derived from an EMBL/GenBank/DDBJ whole genome shotgun (WGS) entry which is preliminary data.</text>
</comment>
<protein>
    <submittedName>
        <fullName evidence="1">Uncharacterized protein</fullName>
    </submittedName>
</protein>
<dbReference type="EMBL" id="CAJJDP010000048">
    <property type="protein sequence ID" value="CAD8166545.1"/>
    <property type="molecule type" value="Genomic_DNA"/>
</dbReference>
<accession>A0A8S1UPE5</accession>
<sequence>MKHSRDQFLVDQDRIKSLKIYIQKNSKLSLLTKIIIELSKLNNTFKPIQSKSPKILCRMLNYFKHLMLLKRSQIYLSSQSYSTIQFI</sequence>
<reference evidence="1" key="1">
    <citation type="submission" date="2021-01" db="EMBL/GenBank/DDBJ databases">
        <authorList>
            <consortium name="Genoscope - CEA"/>
            <person name="William W."/>
        </authorList>
    </citation>
    <scope>NUCLEOTIDE SEQUENCE</scope>
</reference>
<name>A0A8S1UPE5_PAROT</name>
<proteinExistence type="predicted"/>